<dbReference type="PROSITE" id="PS51257">
    <property type="entry name" value="PROKAR_LIPOPROTEIN"/>
    <property type="match status" value="1"/>
</dbReference>
<reference evidence="3 4" key="1">
    <citation type="submission" date="2019-01" db="EMBL/GenBank/DDBJ databases">
        <title>A draft genome assembly of the solar-powered sea slug Elysia chlorotica.</title>
        <authorList>
            <person name="Cai H."/>
            <person name="Li Q."/>
            <person name="Fang X."/>
            <person name="Li J."/>
            <person name="Curtis N.E."/>
            <person name="Altenburger A."/>
            <person name="Shibata T."/>
            <person name="Feng M."/>
            <person name="Maeda T."/>
            <person name="Schwartz J.A."/>
            <person name="Shigenobu S."/>
            <person name="Lundholm N."/>
            <person name="Nishiyama T."/>
            <person name="Yang H."/>
            <person name="Hasebe M."/>
            <person name="Li S."/>
            <person name="Pierce S.K."/>
            <person name="Wang J."/>
        </authorList>
    </citation>
    <scope>NUCLEOTIDE SEQUENCE [LARGE SCALE GENOMIC DNA]</scope>
    <source>
        <strain evidence="3">EC2010</strain>
        <tissue evidence="3">Whole organism of an adult</tissue>
    </source>
</reference>
<keyword evidence="4" id="KW-1185">Reference proteome</keyword>
<evidence type="ECO:0000313" key="3">
    <source>
        <dbReference type="EMBL" id="RUS71890.1"/>
    </source>
</evidence>
<name>A0A433SRK7_ELYCH</name>
<organism evidence="3 4">
    <name type="scientific">Elysia chlorotica</name>
    <name type="common">Eastern emerald elysia</name>
    <name type="synonym">Sea slug</name>
    <dbReference type="NCBI Taxonomy" id="188477"/>
    <lineage>
        <taxon>Eukaryota</taxon>
        <taxon>Metazoa</taxon>
        <taxon>Spiralia</taxon>
        <taxon>Lophotrochozoa</taxon>
        <taxon>Mollusca</taxon>
        <taxon>Gastropoda</taxon>
        <taxon>Heterobranchia</taxon>
        <taxon>Euthyneura</taxon>
        <taxon>Panpulmonata</taxon>
        <taxon>Sacoglossa</taxon>
        <taxon>Placobranchoidea</taxon>
        <taxon>Plakobranchidae</taxon>
        <taxon>Elysia</taxon>
    </lineage>
</organism>
<accession>A0A433SRK7</accession>
<sequence>MHMYEMRLTIWSLLVMTFFLGACLAGHRCESECLNGGSYYTWGELAKGKRICMCSKNFTGPCCELSTFNDPHILLTNAGASGLNPPAAISCLLLAGFLCRLPGLLWGR</sequence>
<gene>
    <name evidence="3" type="ORF">EGW08_020343</name>
</gene>
<dbReference type="InterPro" id="IPR000742">
    <property type="entry name" value="EGF"/>
</dbReference>
<evidence type="ECO:0000313" key="4">
    <source>
        <dbReference type="Proteomes" id="UP000271974"/>
    </source>
</evidence>
<feature type="chain" id="PRO_5019251412" description="EGF-like domain-containing protein" evidence="1">
    <location>
        <begin position="26"/>
        <end position="108"/>
    </location>
</feature>
<feature type="signal peptide" evidence="1">
    <location>
        <begin position="1"/>
        <end position="25"/>
    </location>
</feature>
<dbReference type="Proteomes" id="UP000271974">
    <property type="component" value="Unassembled WGS sequence"/>
</dbReference>
<proteinExistence type="predicted"/>
<evidence type="ECO:0000256" key="1">
    <source>
        <dbReference type="SAM" id="SignalP"/>
    </source>
</evidence>
<dbReference type="AlphaFoldDB" id="A0A433SRK7"/>
<protein>
    <recommendedName>
        <fullName evidence="2">EGF-like domain-containing protein</fullName>
    </recommendedName>
</protein>
<keyword evidence="1" id="KW-0732">Signal</keyword>
<dbReference type="EMBL" id="RQTK01001144">
    <property type="protein sequence ID" value="RUS71890.1"/>
    <property type="molecule type" value="Genomic_DNA"/>
</dbReference>
<feature type="domain" description="EGF-like" evidence="2">
    <location>
        <begin position="52"/>
        <end position="63"/>
    </location>
</feature>
<comment type="caution">
    <text evidence="3">The sequence shown here is derived from an EMBL/GenBank/DDBJ whole genome shotgun (WGS) entry which is preliminary data.</text>
</comment>
<dbReference type="PROSITE" id="PS00022">
    <property type="entry name" value="EGF_1"/>
    <property type="match status" value="1"/>
</dbReference>
<evidence type="ECO:0000259" key="2">
    <source>
        <dbReference type="PROSITE" id="PS00022"/>
    </source>
</evidence>